<dbReference type="InterPro" id="IPR052579">
    <property type="entry name" value="Zinc_finger_SWIM"/>
</dbReference>
<feature type="domain" description="ZSWIM1/3 RNaseH-like" evidence="2">
    <location>
        <begin position="405"/>
        <end position="475"/>
    </location>
</feature>
<comment type="caution">
    <text evidence="3">The sequence shown here is derived from an EMBL/GenBank/DDBJ whole genome shotgun (WGS) entry which is preliminary data.</text>
</comment>
<dbReference type="Proteomes" id="UP000434957">
    <property type="component" value="Unassembled WGS sequence"/>
</dbReference>
<dbReference type="PANTHER" id="PTHR31569:SF4">
    <property type="entry name" value="SWIM-TYPE DOMAIN-CONTAINING PROTEIN"/>
    <property type="match status" value="1"/>
</dbReference>
<dbReference type="Pfam" id="PF21056">
    <property type="entry name" value="ZSWIM1-3_RNaseH-like"/>
    <property type="match status" value="1"/>
</dbReference>
<feature type="compositionally biased region" description="Acidic residues" evidence="1">
    <location>
        <begin position="87"/>
        <end position="96"/>
    </location>
</feature>
<dbReference type="PANTHER" id="PTHR31569">
    <property type="entry name" value="SWIM-TYPE DOMAIN-CONTAINING PROTEIN"/>
    <property type="match status" value="1"/>
</dbReference>
<gene>
    <name evidence="3" type="ORF">PR003_g344</name>
</gene>
<protein>
    <recommendedName>
        <fullName evidence="2">ZSWIM1/3 RNaseH-like domain-containing protein</fullName>
    </recommendedName>
</protein>
<feature type="compositionally biased region" description="Acidic residues" evidence="1">
    <location>
        <begin position="103"/>
        <end position="112"/>
    </location>
</feature>
<accession>A0A6A4G4J4</accession>
<evidence type="ECO:0000259" key="2">
    <source>
        <dbReference type="Pfam" id="PF21056"/>
    </source>
</evidence>
<dbReference type="AlphaFoldDB" id="A0A6A4G4J4"/>
<evidence type="ECO:0000256" key="1">
    <source>
        <dbReference type="SAM" id="MobiDB-lite"/>
    </source>
</evidence>
<sequence>MIRQEQRKQRVDERAEAIAKAFTKVQADGRTRTRAFRRHERHLIRQTFGISPDTSDDDAGEGAGVLSGGEEAGDGEEETGALSGGEEAGDGGEETEVFSSGEEAGDGGEEIDVLSGGEEAGDEGEMSSASDDRDGEEEDGSEYMEEDAGEDEEEEGGEEESENAASEDGSEDTEVPPNFHRSRAGEKKTSALSLFKNFPTIFGSWQDFHEVFQAYQVKTYQHFSKRTSTSVTVRNNQIKRAALRLKRQGKKQRKKEQFLPEEWGQYSKTLVCTHGQPYHSRGKGRRKHEKVRGTECSARVNARVKATLDDSWVLRVTVSGSHNHDLNEHVWEEYSGNRTVTDAGLQQDVEVLRKAGATAKGILQYLRERTGKKTKLKDVHNMIQRQRVKTQAGLNDAQRALAVLDEFCRQNGGNSAEIVVDSDTDVARIVTFQTAKMKRLFKAFPEVVLVDSTHDTNANRYKLFSFVVHDVFGKVSCCCNE</sequence>
<feature type="compositionally biased region" description="Basic residues" evidence="1">
    <location>
        <begin position="32"/>
        <end position="44"/>
    </location>
</feature>
<evidence type="ECO:0000313" key="4">
    <source>
        <dbReference type="Proteomes" id="UP000434957"/>
    </source>
</evidence>
<keyword evidence="4" id="KW-1185">Reference proteome</keyword>
<evidence type="ECO:0000313" key="3">
    <source>
        <dbReference type="EMBL" id="KAE9360232.1"/>
    </source>
</evidence>
<proteinExistence type="predicted"/>
<organism evidence="3 4">
    <name type="scientific">Phytophthora rubi</name>
    <dbReference type="NCBI Taxonomy" id="129364"/>
    <lineage>
        <taxon>Eukaryota</taxon>
        <taxon>Sar</taxon>
        <taxon>Stramenopiles</taxon>
        <taxon>Oomycota</taxon>
        <taxon>Peronosporomycetes</taxon>
        <taxon>Peronosporales</taxon>
        <taxon>Peronosporaceae</taxon>
        <taxon>Phytophthora</taxon>
    </lineage>
</organism>
<dbReference type="EMBL" id="QXFT01000007">
    <property type="protein sequence ID" value="KAE9360232.1"/>
    <property type="molecule type" value="Genomic_DNA"/>
</dbReference>
<feature type="compositionally biased region" description="Acidic residues" evidence="1">
    <location>
        <begin position="133"/>
        <end position="162"/>
    </location>
</feature>
<dbReference type="InterPro" id="IPR048324">
    <property type="entry name" value="ZSWIM1-3_RNaseH-like"/>
</dbReference>
<name>A0A6A4G4J4_9STRA</name>
<reference evidence="3 4" key="1">
    <citation type="submission" date="2018-08" db="EMBL/GenBank/DDBJ databases">
        <title>Genomic investigation of the strawberry pathogen Phytophthora fragariae indicates pathogenicity is determined by transcriptional variation in three key races.</title>
        <authorList>
            <person name="Adams T.M."/>
            <person name="Armitage A.D."/>
            <person name="Sobczyk M.K."/>
            <person name="Bates H.J."/>
            <person name="Dunwell J.M."/>
            <person name="Nellist C.F."/>
            <person name="Harrison R.J."/>
        </authorList>
    </citation>
    <scope>NUCLEOTIDE SEQUENCE [LARGE SCALE GENOMIC DNA]</scope>
    <source>
        <strain evidence="3 4">SCRP333</strain>
    </source>
</reference>
<feature type="region of interest" description="Disordered" evidence="1">
    <location>
        <begin position="29"/>
        <end position="188"/>
    </location>
</feature>